<evidence type="ECO:0000256" key="1">
    <source>
        <dbReference type="ARBA" id="ARBA00006270"/>
    </source>
</evidence>
<dbReference type="VEuPathDB" id="TriTrypDB:TcCLB.511245.180"/>
<dbReference type="AlphaFoldDB" id="A0A2V2X3F5"/>
<dbReference type="PROSITE" id="PS51421">
    <property type="entry name" value="RAS"/>
    <property type="match status" value="1"/>
</dbReference>
<name>A0A2V2X3F5_TRYCR</name>
<dbReference type="VEuPathDB" id="TriTrypDB:TcCLB.510989.30"/>
<dbReference type="InterPro" id="IPR050209">
    <property type="entry name" value="Rab_GTPases_membrane_traffic"/>
</dbReference>
<dbReference type="VEuPathDB" id="TriTrypDB:TcBrA4_0133630"/>
<dbReference type="SMART" id="SM00174">
    <property type="entry name" value="RHO"/>
    <property type="match status" value="1"/>
</dbReference>
<dbReference type="InterPro" id="IPR001806">
    <property type="entry name" value="Small_GTPase"/>
</dbReference>
<dbReference type="VEuPathDB" id="TriTrypDB:TcG_05019"/>
<dbReference type="OrthoDB" id="251992at2759"/>
<dbReference type="VEuPathDB" id="TriTrypDB:C3747_35g68"/>
<dbReference type="SMR" id="A0A2V2X3F5"/>
<dbReference type="EMBL" id="PRFC01000035">
    <property type="protein sequence ID" value="PWV14529.1"/>
    <property type="molecule type" value="Genomic_DNA"/>
</dbReference>
<dbReference type="PANTHER" id="PTHR47979">
    <property type="entry name" value="DRAB11-RELATED"/>
    <property type="match status" value="1"/>
</dbReference>
<sequence>MIISEAQDGVDTVKCVAANDRKCDSNSGNGTKSGDVGGEFKPASPEASNATVTSSQHCAIPKYKVIIVGDSGVGKSSLLSRFANSSFNLEKKATVFLESASVELEVPAARVGEKERVIAQLCDTAGQERCAAIRSTFFRGAVGALLVYDVTQEETLLRLSMWYAHVRRYACEDCVCIVLGNKTDLHSSQFLSKGAANDIVNRLGMRHITASALKGSGVREAFMQLVSSINAVQRAKRLAAQKQEEKATTAAAPHRSLADPAAASLPCGGNQSSTLFLNSPSSSAVFSSASAPIPMSGGGRDRGGFVAVTFAVVGGRGGGGGKTQSEEKAVSPNKRCCILW</sequence>
<reference evidence="3 4" key="1">
    <citation type="journal article" date="2018" name="Microb. Genom.">
        <title>Expanding an expanded genome: long-read sequencing of Trypanosoma cruzi.</title>
        <authorList>
            <person name="Berna L."/>
            <person name="Rodriguez M."/>
            <person name="Chiribao M.L."/>
            <person name="Parodi-Talice A."/>
            <person name="Pita S."/>
            <person name="Rijo G."/>
            <person name="Alvarez-Valin F."/>
            <person name="Robello C."/>
        </authorList>
    </citation>
    <scope>NUCLEOTIDE SEQUENCE [LARGE SCALE GENOMIC DNA]</scope>
    <source>
        <strain evidence="3 4">TCC</strain>
    </source>
</reference>
<evidence type="ECO:0000256" key="2">
    <source>
        <dbReference type="SAM" id="MobiDB-lite"/>
    </source>
</evidence>
<dbReference type="SUPFAM" id="SSF52540">
    <property type="entry name" value="P-loop containing nucleoside triphosphate hydrolases"/>
    <property type="match status" value="1"/>
</dbReference>
<dbReference type="VEuPathDB" id="TriTrypDB:BCY84_20283"/>
<gene>
    <name evidence="3" type="ORF">C3747_35g68</name>
</gene>
<dbReference type="VEuPathDB" id="TriTrypDB:Tc_MARK_8258"/>
<dbReference type="VEuPathDB" id="TriTrypDB:TCDM_05402"/>
<dbReference type="FunFam" id="3.40.50.300:FF:001447">
    <property type="entry name" value="Ras-related protein Rab-1B"/>
    <property type="match status" value="1"/>
</dbReference>
<organism evidence="3 4">
    <name type="scientific">Trypanosoma cruzi</name>
    <dbReference type="NCBI Taxonomy" id="5693"/>
    <lineage>
        <taxon>Eukaryota</taxon>
        <taxon>Discoba</taxon>
        <taxon>Euglenozoa</taxon>
        <taxon>Kinetoplastea</taxon>
        <taxon>Metakinetoplastina</taxon>
        <taxon>Trypanosomatida</taxon>
        <taxon>Trypanosomatidae</taxon>
        <taxon>Trypanosoma</taxon>
        <taxon>Schizotrypanum</taxon>
    </lineage>
</organism>
<dbReference type="InterPro" id="IPR027417">
    <property type="entry name" value="P-loop_NTPase"/>
</dbReference>
<dbReference type="VEuPathDB" id="TriTrypDB:TcCL_NonESM03591"/>
<evidence type="ECO:0000313" key="3">
    <source>
        <dbReference type="EMBL" id="PWV14529.1"/>
    </source>
</evidence>
<proteinExistence type="inferred from homology"/>
<dbReference type="SMART" id="SM00175">
    <property type="entry name" value="RAB"/>
    <property type="match status" value="1"/>
</dbReference>
<dbReference type="VEuPathDB" id="TriTrypDB:TCSYLVIO_010468"/>
<dbReference type="VEuPathDB" id="TriTrypDB:C4B63_17g22"/>
<comment type="similarity">
    <text evidence="1">Belongs to the small GTPase superfamily. Rab family.</text>
</comment>
<dbReference type="PRINTS" id="PR00449">
    <property type="entry name" value="RASTRNSFRMNG"/>
</dbReference>
<dbReference type="PROSITE" id="PS51419">
    <property type="entry name" value="RAB"/>
    <property type="match status" value="1"/>
</dbReference>
<dbReference type="InterPro" id="IPR005225">
    <property type="entry name" value="Small_GTP-bd"/>
</dbReference>
<dbReference type="Proteomes" id="UP000246078">
    <property type="component" value="Unassembled WGS sequence"/>
</dbReference>
<dbReference type="NCBIfam" id="TIGR00231">
    <property type="entry name" value="small_GTP"/>
    <property type="match status" value="1"/>
</dbReference>
<comment type="caution">
    <text evidence="3">The sequence shown here is derived from an EMBL/GenBank/DDBJ whole genome shotgun (WGS) entry which is preliminary data.</text>
</comment>
<dbReference type="GO" id="GO:0003924">
    <property type="term" value="F:GTPase activity"/>
    <property type="evidence" value="ECO:0007669"/>
    <property type="project" value="InterPro"/>
</dbReference>
<evidence type="ECO:0000313" key="4">
    <source>
        <dbReference type="Proteomes" id="UP000246078"/>
    </source>
</evidence>
<dbReference type="VEuPathDB" id="TriTrypDB:ECC02_005038"/>
<dbReference type="Gene3D" id="3.40.50.300">
    <property type="entry name" value="P-loop containing nucleotide triphosphate hydrolases"/>
    <property type="match status" value="1"/>
</dbReference>
<dbReference type="Pfam" id="PF00071">
    <property type="entry name" value="Ras"/>
    <property type="match status" value="1"/>
</dbReference>
<accession>A0A2V2X3F5</accession>
<dbReference type="SMART" id="SM00173">
    <property type="entry name" value="RAS"/>
    <property type="match status" value="1"/>
</dbReference>
<dbReference type="GO" id="GO:0005525">
    <property type="term" value="F:GTP binding"/>
    <property type="evidence" value="ECO:0007669"/>
    <property type="project" value="InterPro"/>
</dbReference>
<protein>
    <submittedName>
        <fullName evidence="3">Putative guanin nucleotide-binding protein</fullName>
    </submittedName>
</protein>
<feature type="region of interest" description="Disordered" evidence="2">
    <location>
        <begin position="24"/>
        <end position="52"/>
    </location>
</feature>
<dbReference type="CDD" id="cd00154">
    <property type="entry name" value="Rab"/>
    <property type="match status" value="1"/>
</dbReference>